<proteinExistence type="predicted"/>
<evidence type="ECO:0000313" key="1">
    <source>
        <dbReference type="EMBL" id="KAH9311043.1"/>
    </source>
</evidence>
<reference evidence="1 2" key="1">
    <citation type="journal article" date="2021" name="Nat. Plants">
        <title>The Taxus genome provides insights into paclitaxel biosynthesis.</title>
        <authorList>
            <person name="Xiong X."/>
            <person name="Gou J."/>
            <person name="Liao Q."/>
            <person name="Li Y."/>
            <person name="Zhou Q."/>
            <person name="Bi G."/>
            <person name="Li C."/>
            <person name="Du R."/>
            <person name="Wang X."/>
            <person name="Sun T."/>
            <person name="Guo L."/>
            <person name="Liang H."/>
            <person name="Lu P."/>
            <person name="Wu Y."/>
            <person name="Zhang Z."/>
            <person name="Ro D.K."/>
            <person name="Shang Y."/>
            <person name="Huang S."/>
            <person name="Yan J."/>
        </authorList>
    </citation>
    <scope>NUCLEOTIDE SEQUENCE [LARGE SCALE GENOMIC DNA]</scope>
    <source>
        <strain evidence="1">Ta-2019</strain>
    </source>
</reference>
<organism evidence="1 2">
    <name type="scientific">Taxus chinensis</name>
    <name type="common">Chinese yew</name>
    <name type="synonym">Taxus wallichiana var. chinensis</name>
    <dbReference type="NCBI Taxonomy" id="29808"/>
    <lineage>
        <taxon>Eukaryota</taxon>
        <taxon>Viridiplantae</taxon>
        <taxon>Streptophyta</taxon>
        <taxon>Embryophyta</taxon>
        <taxon>Tracheophyta</taxon>
        <taxon>Spermatophyta</taxon>
        <taxon>Pinopsida</taxon>
        <taxon>Pinidae</taxon>
        <taxon>Conifers II</taxon>
        <taxon>Cupressales</taxon>
        <taxon>Taxaceae</taxon>
        <taxon>Taxus</taxon>
    </lineage>
</organism>
<dbReference type="Proteomes" id="UP000824469">
    <property type="component" value="Unassembled WGS sequence"/>
</dbReference>
<dbReference type="AlphaFoldDB" id="A0AA38KY55"/>
<gene>
    <name evidence="1" type="ORF">KI387_026078</name>
</gene>
<sequence length="122" mass="14249">NIFEYKALITEIKEAAQKVEQVFDNYQDFDPILNACTAVEETKLKKIQAMMKTNKVEHEKVMKEAGEKRDLINSMKYTFVERIKEIHPLVMCRMDTLEGVTSNLDVVVKEMNEKVDELTFDE</sequence>
<dbReference type="EMBL" id="JAHRHJ020000006">
    <property type="protein sequence ID" value="KAH9311043.1"/>
    <property type="molecule type" value="Genomic_DNA"/>
</dbReference>
<protein>
    <submittedName>
        <fullName evidence="1">Uncharacterized protein</fullName>
    </submittedName>
</protein>
<name>A0AA38KY55_TAXCH</name>
<accession>A0AA38KY55</accession>
<evidence type="ECO:0000313" key="2">
    <source>
        <dbReference type="Proteomes" id="UP000824469"/>
    </source>
</evidence>
<feature type="non-terminal residue" evidence="1">
    <location>
        <position position="1"/>
    </location>
</feature>
<feature type="non-terminal residue" evidence="1">
    <location>
        <position position="122"/>
    </location>
</feature>
<keyword evidence="2" id="KW-1185">Reference proteome</keyword>
<comment type="caution">
    <text evidence="1">The sequence shown here is derived from an EMBL/GenBank/DDBJ whole genome shotgun (WGS) entry which is preliminary data.</text>
</comment>